<accession>A0A9W6X3H1</accession>
<feature type="compositionally biased region" description="Polar residues" evidence="1">
    <location>
        <begin position="1"/>
        <end position="19"/>
    </location>
</feature>
<name>A0A9W6X3H1_9STRA</name>
<dbReference type="AlphaFoldDB" id="A0A9W6X3H1"/>
<evidence type="ECO:0000256" key="1">
    <source>
        <dbReference type="SAM" id="MobiDB-lite"/>
    </source>
</evidence>
<comment type="caution">
    <text evidence="2">The sequence shown here is derived from an EMBL/GenBank/DDBJ whole genome shotgun (WGS) entry which is preliminary data.</text>
</comment>
<reference evidence="2" key="1">
    <citation type="submission" date="2023-04" db="EMBL/GenBank/DDBJ databases">
        <title>Phytophthora lilii NBRC 32176.</title>
        <authorList>
            <person name="Ichikawa N."/>
            <person name="Sato H."/>
            <person name="Tonouchi N."/>
        </authorList>
    </citation>
    <scope>NUCLEOTIDE SEQUENCE</scope>
    <source>
        <strain evidence="2">NBRC 32176</strain>
    </source>
</reference>
<evidence type="ECO:0000313" key="3">
    <source>
        <dbReference type="Proteomes" id="UP001165083"/>
    </source>
</evidence>
<feature type="compositionally biased region" description="Basic residues" evidence="1">
    <location>
        <begin position="24"/>
        <end position="34"/>
    </location>
</feature>
<dbReference type="EMBL" id="BSXW01000789">
    <property type="protein sequence ID" value="GMF29633.1"/>
    <property type="molecule type" value="Genomic_DNA"/>
</dbReference>
<protein>
    <submittedName>
        <fullName evidence="2">Unnamed protein product</fullName>
    </submittedName>
</protein>
<feature type="region of interest" description="Disordered" evidence="1">
    <location>
        <begin position="1"/>
        <end position="42"/>
    </location>
</feature>
<keyword evidence="3" id="KW-1185">Reference proteome</keyword>
<proteinExistence type="predicted"/>
<evidence type="ECO:0000313" key="2">
    <source>
        <dbReference type="EMBL" id="GMF29633.1"/>
    </source>
</evidence>
<gene>
    <name evidence="2" type="ORF">Plil01_001259700</name>
</gene>
<feature type="region of interest" description="Disordered" evidence="1">
    <location>
        <begin position="62"/>
        <end position="92"/>
    </location>
</feature>
<sequence>MEPQQLKTGSTAKVRSVTKQAHKEVKRRRVKGAARRAEAAGVGADEVAQVVEELEAEQRAERWEQAAQARSELEERRKQWSAATTEGERVDGPRTTVSLTRRVAMTTPTTVVNQDAAAATDGLPTAHMVVNGEYREVKLDSGARYSVAGTDWMARGERLDDSKPVDQVEGIGRFLLDVLGVWVFEMRNTFGQSVQVTACLSHGAVKV</sequence>
<dbReference type="Proteomes" id="UP001165083">
    <property type="component" value="Unassembled WGS sequence"/>
</dbReference>
<organism evidence="2 3">
    <name type="scientific">Phytophthora lilii</name>
    <dbReference type="NCBI Taxonomy" id="2077276"/>
    <lineage>
        <taxon>Eukaryota</taxon>
        <taxon>Sar</taxon>
        <taxon>Stramenopiles</taxon>
        <taxon>Oomycota</taxon>
        <taxon>Peronosporomycetes</taxon>
        <taxon>Peronosporales</taxon>
        <taxon>Peronosporaceae</taxon>
        <taxon>Phytophthora</taxon>
    </lineage>
</organism>
<dbReference type="OrthoDB" id="127257at2759"/>